<feature type="transmembrane region" description="Helical" evidence="1">
    <location>
        <begin position="21"/>
        <end position="41"/>
    </location>
</feature>
<dbReference type="AlphaFoldDB" id="A0AAU7DE71"/>
<gene>
    <name evidence="2" type="ORF">P8935_13365</name>
</gene>
<dbReference type="RefSeq" id="WP_348260791.1">
    <property type="nucleotide sequence ID" value="NZ_CP121196.1"/>
</dbReference>
<keyword evidence="1" id="KW-0812">Transmembrane</keyword>
<feature type="transmembrane region" description="Helical" evidence="1">
    <location>
        <begin position="157"/>
        <end position="180"/>
    </location>
</feature>
<feature type="transmembrane region" description="Helical" evidence="1">
    <location>
        <begin position="281"/>
        <end position="297"/>
    </location>
</feature>
<accession>A0AAU7DE71</accession>
<organism evidence="2">
    <name type="scientific">Telmatobacter sp. DSM 110680</name>
    <dbReference type="NCBI Taxonomy" id="3036704"/>
    <lineage>
        <taxon>Bacteria</taxon>
        <taxon>Pseudomonadati</taxon>
        <taxon>Acidobacteriota</taxon>
        <taxon>Terriglobia</taxon>
        <taxon>Terriglobales</taxon>
        <taxon>Acidobacteriaceae</taxon>
        <taxon>Telmatobacter</taxon>
    </lineage>
</organism>
<evidence type="ECO:0000313" key="2">
    <source>
        <dbReference type="EMBL" id="XBH15558.1"/>
    </source>
</evidence>
<dbReference type="EMBL" id="CP121196">
    <property type="protein sequence ID" value="XBH15558.1"/>
    <property type="molecule type" value="Genomic_DNA"/>
</dbReference>
<feature type="transmembrane region" description="Helical" evidence="1">
    <location>
        <begin position="114"/>
        <end position="136"/>
    </location>
</feature>
<protein>
    <recommendedName>
        <fullName evidence="3">DUF2157 domain-containing protein</fullName>
    </recommendedName>
</protein>
<reference evidence="2" key="1">
    <citation type="submission" date="2023-03" db="EMBL/GenBank/DDBJ databases">
        <title>Edaphobacter sp.</title>
        <authorList>
            <person name="Huber K.J."/>
            <person name="Papendorf J."/>
            <person name="Pilke C."/>
            <person name="Bunk B."/>
            <person name="Sproeer C."/>
            <person name="Pester M."/>
        </authorList>
    </citation>
    <scope>NUCLEOTIDE SEQUENCE</scope>
    <source>
        <strain evidence="2">DSM 110680</strain>
    </source>
</reference>
<keyword evidence="1" id="KW-0472">Membrane</keyword>
<feature type="transmembrane region" description="Helical" evidence="1">
    <location>
        <begin position="77"/>
        <end position="94"/>
    </location>
</feature>
<feature type="transmembrane region" description="Helical" evidence="1">
    <location>
        <begin position="192"/>
        <end position="211"/>
    </location>
</feature>
<keyword evidence="1" id="KW-1133">Transmembrane helix</keyword>
<feature type="transmembrane region" description="Helical" evidence="1">
    <location>
        <begin position="249"/>
        <end position="269"/>
    </location>
</feature>
<feature type="transmembrane region" description="Helical" evidence="1">
    <location>
        <begin position="309"/>
        <end position="328"/>
    </location>
</feature>
<evidence type="ECO:0000256" key="1">
    <source>
        <dbReference type="SAM" id="Phobius"/>
    </source>
</evidence>
<proteinExistence type="predicted"/>
<feature type="transmembrane region" description="Helical" evidence="1">
    <location>
        <begin position="223"/>
        <end position="243"/>
    </location>
</feature>
<feature type="transmembrane region" description="Helical" evidence="1">
    <location>
        <begin position="47"/>
        <end position="65"/>
    </location>
</feature>
<sequence>MGWSEALGVHQLSDSQVKRRGIWPALGLVFTAPLVAEFLLGNLPIKLLPALIVLAPMYGGGALLIREVVRRTGRGWPSILLLGMAYGIFEEAYTTQSLFNPNYLNLNLGLLTPAYIRLLGIGGWWTLWMLMVHAIWSISTPIALVEACVPDRARRPWLGRVGMSVVVVVFLLGAVANTAIGYKQDHYLASMAQFMGAAVVIVLLVIAALAMPVRARIEGTEPALSAWVVGAVTLVFGSAALFVPQAWGWGAVAALLALDAAMLVLVILWSGGSGWGLKHQLALGAGAALAYGWHAFLQHPAVGKLDASVRVGNGIFLAGAIALIWFAARRCSVRGVDAR</sequence>
<name>A0AAU7DE71_9BACT</name>
<evidence type="ECO:0008006" key="3">
    <source>
        <dbReference type="Google" id="ProtNLM"/>
    </source>
</evidence>